<protein>
    <submittedName>
        <fullName evidence="2">Cadherin-like domain-containing protein</fullName>
    </submittedName>
</protein>
<dbReference type="PANTHER" id="PTHR14139">
    <property type="entry name" value="CALSYNTENIN"/>
    <property type="match status" value="1"/>
</dbReference>
<dbReference type="PANTHER" id="PTHR14139:SF2">
    <property type="entry name" value="CALSYNTENIN-1"/>
    <property type="match status" value="1"/>
</dbReference>
<proteinExistence type="predicted"/>
<evidence type="ECO:0000313" key="3">
    <source>
        <dbReference type="Proteomes" id="UP000605848"/>
    </source>
</evidence>
<dbReference type="Gene3D" id="2.60.40.3440">
    <property type="match status" value="1"/>
</dbReference>
<feature type="non-terminal residue" evidence="2">
    <location>
        <position position="441"/>
    </location>
</feature>
<evidence type="ECO:0000313" key="2">
    <source>
        <dbReference type="EMBL" id="MBL0408555.1"/>
    </source>
</evidence>
<organism evidence="2 3">
    <name type="scientific">Microvirga aerilata</name>
    <dbReference type="NCBI Taxonomy" id="670292"/>
    <lineage>
        <taxon>Bacteria</taxon>
        <taxon>Pseudomonadati</taxon>
        <taxon>Pseudomonadota</taxon>
        <taxon>Alphaproteobacteria</taxon>
        <taxon>Hyphomicrobiales</taxon>
        <taxon>Methylobacteriaceae</taxon>
        <taxon>Microvirga</taxon>
    </lineage>
</organism>
<dbReference type="RefSeq" id="WP_202066532.1">
    <property type="nucleotide sequence ID" value="NZ_JAEQMY010000282.1"/>
</dbReference>
<evidence type="ECO:0000256" key="1">
    <source>
        <dbReference type="SAM" id="MobiDB-lite"/>
    </source>
</evidence>
<dbReference type="NCBIfam" id="NF033679">
    <property type="entry name" value="DNRLRE_dom"/>
    <property type="match status" value="1"/>
</dbReference>
<keyword evidence="3" id="KW-1185">Reference proteome</keyword>
<feature type="non-terminal residue" evidence="2">
    <location>
        <position position="1"/>
    </location>
</feature>
<sequence>EGTTKPKLTIEYTTSTTPPPSNTAPVVSTGTGSLSYTENAPAAAVAPGLTITDDGTSLTGATVKISAGYASGQDSLVFTNQNGISGSWSASTGTLTLTGTATVAQYQAALASVKYANASDNPSGAARTVEFQVNDGASANNLSTVASRTVQVTPVNDAPVAANDSYTTSQGTALTIAAAGVLANDTDVDSPTLTALLAAGPSNGTLTLNPNGSFTYTPNSGYSGSDSFTYKTNDGTADGNTATVSLTITPTSTGGGETRTISFQQGVNGYAGTQDTTLRQSAPSTGQGSATSLFIDSDTPSGTGQDDQVLLRFDNLFGTGAIPSGATITKATLTLQTTNAGDGAALHRMLTGWSEASTWSSLSSGVQTTSGEVVATADRVTGRTAVGATNLDVTASVQAWSNGAANNGWAFLPSGGDGWDFLSSEGTTKPKLTIEYTTSTT</sequence>
<dbReference type="Proteomes" id="UP000605848">
    <property type="component" value="Unassembled WGS sequence"/>
</dbReference>
<accession>A0A937D5D3</accession>
<feature type="region of interest" description="Disordered" evidence="1">
    <location>
        <begin position="1"/>
        <end position="32"/>
    </location>
</feature>
<dbReference type="AlphaFoldDB" id="A0A937D5D3"/>
<dbReference type="EMBL" id="JAEQMY010000282">
    <property type="protein sequence ID" value="MBL0408555.1"/>
    <property type="molecule type" value="Genomic_DNA"/>
</dbReference>
<dbReference type="Pfam" id="PF17963">
    <property type="entry name" value="Big_9"/>
    <property type="match status" value="1"/>
</dbReference>
<name>A0A937D5D3_9HYPH</name>
<feature type="region of interest" description="Disordered" evidence="1">
    <location>
        <begin position="277"/>
        <end position="301"/>
    </location>
</feature>
<gene>
    <name evidence="2" type="ORF">JKG68_32365</name>
</gene>
<reference evidence="2" key="1">
    <citation type="submission" date="2021-01" db="EMBL/GenBank/DDBJ databases">
        <title>Microvirga sp.</title>
        <authorList>
            <person name="Kim M.K."/>
        </authorList>
    </citation>
    <scope>NUCLEOTIDE SEQUENCE</scope>
    <source>
        <strain evidence="2">5420S-16</strain>
    </source>
</reference>
<comment type="caution">
    <text evidence="2">The sequence shown here is derived from an EMBL/GenBank/DDBJ whole genome shotgun (WGS) entry which is preliminary data.</text>
</comment>